<feature type="transmembrane region" description="Helical" evidence="1">
    <location>
        <begin position="44"/>
        <end position="66"/>
    </location>
</feature>
<dbReference type="PANTHER" id="PTHR35270">
    <property type="entry name" value="FUSELESS, ISOFORM A"/>
    <property type="match status" value="1"/>
</dbReference>
<feature type="transmembrane region" description="Helical" evidence="1">
    <location>
        <begin position="12"/>
        <end position="32"/>
    </location>
</feature>
<dbReference type="AlphaFoldDB" id="A0A1F7JGM3"/>
<sequence length="68" mass="7805">MYKKFQLLHKHYQLIYSLIISTAVVGIWRGIWMLMDIFILPNDALLSAASSFSIGIIIITIAHYHLSN</sequence>
<dbReference type="PANTHER" id="PTHR35270:SF2">
    <property type="entry name" value="FUSELESS, ISOFORM A"/>
    <property type="match status" value="1"/>
</dbReference>
<reference evidence="2 3" key="1">
    <citation type="journal article" date="2016" name="Nat. Commun.">
        <title>Thousands of microbial genomes shed light on interconnected biogeochemical processes in an aquifer system.</title>
        <authorList>
            <person name="Anantharaman K."/>
            <person name="Brown C.T."/>
            <person name="Hug L.A."/>
            <person name="Sharon I."/>
            <person name="Castelle C.J."/>
            <person name="Probst A.J."/>
            <person name="Thomas B.C."/>
            <person name="Singh A."/>
            <person name="Wilkins M.J."/>
            <person name="Karaoz U."/>
            <person name="Brodie E.L."/>
            <person name="Williams K.H."/>
            <person name="Hubbard S.S."/>
            <person name="Banfield J.F."/>
        </authorList>
    </citation>
    <scope>NUCLEOTIDE SEQUENCE [LARGE SCALE GENOMIC DNA]</scope>
</reference>
<gene>
    <name evidence="2" type="ORF">A3H78_05485</name>
</gene>
<protein>
    <submittedName>
        <fullName evidence="2">Uncharacterized protein</fullName>
    </submittedName>
</protein>
<keyword evidence="1" id="KW-0472">Membrane</keyword>
<accession>A0A1F7JGM3</accession>
<dbReference type="EMBL" id="MGAV01000013">
    <property type="protein sequence ID" value="OGK54716.1"/>
    <property type="molecule type" value="Genomic_DNA"/>
</dbReference>
<organism evidence="2 3">
    <name type="scientific">Candidatus Roizmanbacteria bacterium RIFCSPLOWO2_02_FULL_36_11</name>
    <dbReference type="NCBI Taxonomy" id="1802071"/>
    <lineage>
        <taxon>Bacteria</taxon>
        <taxon>Candidatus Roizmaniibacteriota</taxon>
    </lineage>
</organism>
<evidence type="ECO:0000313" key="3">
    <source>
        <dbReference type="Proteomes" id="UP000177418"/>
    </source>
</evidence>
<dbReference type="Proteomes" id="UP000177418">
    <property type="component" value="Unassembled WGS sequence"/>
</dbReference>
<dbReference type="Pfam" id="PF15993">
    <property type="entry name" value="Fuseless"/>
    <property type="match status" value="1"/>
</dbReference>
<evidence type="ECO:0000313" key="2">
    <source>
        <dbReference type="EMBL" id="OGK54716.1"/>
    </source>
</evidence>
<proteinExistence type="predicted"/>
<comment type="caution">
    <text evidence="2">The sequence shown here is derived from an EMBL/GenBank/DDBJ whole genome shotgun (WGS) entry which is preliminary data.</text>
</comment>
<keyword evidence="1" id="KW-0812">Transmembrane</keyword>
<dbReference type="InterPro" id="IPR032751">
    <property type="entry name" value="Fuseless"/>
</dbReference>
<evidence type="ECO:0000256" key="1">
    <source>
        <dbReference type="SAM" id="Phobius"/>
    </source>
</evidence>
<name>A0A1F7JGM3_9BACT</name>
<keyword evidence="1" id="KW-1133">Transmembrane helix</keyword>